<dbReference type="AlphaFoldDB" id="A0AAV4N4I2"/>
<dbReference type="Proteomes" id="UP001054945">
    <property type="component" value="Unassembled WGS sequence"/>
</dbReference>
<name>A0AAV4N4I2_CAEEX</name>
<accession>A0AAV4N4I2</accession>
<dbReference type="EMBL" id="BPLR01020513">
    <property type="protein sequence ID" value="GIX79607.1"/>
    <property type="molecule type" value="Genomic_DNA"/>
</dbReference>
<reference evidence="1 2" key="1">
    <citation type="submission" date="2021-06" db="EMBL/GenBank/DDBJ databases">
        <title>Caerostris extrusa draft genome.</title>
        <authorList>
            <person name="Kono N."/>
            <person name="Arakawa K."/>
        </authorList>
    </citation>
    <scope>NUCLEOTIDE SEQUENCE [LARGE SCALE GENOMIC DNA]</scope>
</reference>
<sequence>MPLEIDILCSSGCSFNLLDVPFEAGLQGSSQITLLLKDDNSVWVLTPAEDDFSSPPFYGYLNMRTLGNMHHSECLILIYASSNWAFCVHLDARLIYSMLPSKLDCRVQVQLPPGAVAKE</sequence>
<proteinExistence type="predicted"/>
<evidence type="ECO:0000313" key="2">
    <source>
        <dbReference type="Proteomes" id="UP001054945"/>
    </source>
</evidence>
<keyword evidence="2" id="KW-1185">Reference proteome</keyword>
<comment type="caution">
    <text evidence="1">The sequence shown here is derived from an EMBL/GenBank/DDBJ whole genome shotgun (WGS) entry which is preliminary data.</text>
</comment>
<gene>
    <name evidence="1" type="ORF">CEXT_511661</name>
</gene>
<evidence type="ECO:0000313" key="1">
    <source>
        <dbReference type="EMBL" id="GIX79607.1"/>
    </source>
</evidence>
<organism evidence="1 2">
    <name type="scientific">Caerostris extrusa</name>
    <name type="common">Bark spider</name>
    <name type="synonym">Caerostris bankana</name>
    <dbReference type="NCBI Taxonomy" id="172846"/>
    <lineage>
        <taxon>Eukaryota</taxon>
        <taxon>Metazoa</taxon>
        <taxon>Ecdysozoa</taxon>
        <taxon>Arthropoda</taxon>
        <taxon>Chelicerata</taxon>
        <taxon>Arachnida</taxon>
        <taxon>Araneae</taxon>
        <taxon>Araneomorphae</taxon>
        <taxon>Entelegynae</taxon>
        <taxon>Araneoidea</taxon>
        <taxon>Araneidae</taxon>
        <taxon>Caerostris</taxon>
    </lineage>
</organism>
<protein>
    <submittedName>
        <fullName evidence="1">Uncharacterized protein</fullName>
    </submittedName>
</protein>